<dbReference type="Gene3D" id="2.40.30.100">
    <property type="entry name" value="AF2212/PG0164-like"/>
    <property type="match status" value="1"/>
</dbReference>
<dbReference type="Proteomes" id="UP000005950">
    <property type="component" value="Unassembled WGS sequence"/>
</dbReference>
<reference evidence="1 2" key="2">
    <citation type="submission" date="2009-02" db="EMBL/GenBank/DDBJ databases">
        <title>Draft genome sequence of Holdemania filiformis DSM 12042.</title>
        <authorList>
            <person name="Sudarsanam P."/>
            <person name="Ley R."/>
            <person name="Guruge J."/>
            <person name="Turnbaugh P.J."/>
            <person name="Mahowald M."/>
            <person name="Liep D."/>
            <person name="Gordon J."/>
        </authorList>
    </citation>
    <scope>NUCLEOTIDE SEQUENCE [LARGE SCALE GENOMIC DNA]</scope>
    <source>
        <strain evidence="1 2">DSM 12042</strain>
    </source>
</reference>
<dbReference type="AlphaFoldDB" id="B9Y834"/>
<dbReference type="eggNOG" id="COG4430">
    <property type="taxonomic scope" value="Bacteria"/>
</dbReference>
<proteinExistence type="predicted"/>
<dbReference type="EMBL" id="ACCF01000109">
    <property type="protein sequence ID" value="EEF67863.1"/>
    <property type="molecule type" value="Genomic_DNA"/>
</dbReference>
<organism evidence="1 2">
    <name type="scientific">Holdemania filiformis DSM 12042</name>
    <dbReference type="NCBI Taxonomy" id="545696"/>
    <lineage>
        <taxon>Bacteria</taxon>
        <taxon>Bacillati</taxon>
        <taxon>Bacillota</taxon>
        <taxon>Erysipelotrichia</taxon>
        <taxon>Erysipelotrichales</taxon>
        <taxon>Erysipelotrichaceae</taxon>
        <taxon>Holdemania</taxon>
    </lineage>
</organism>
<dbReference type="STRING" id="545696.HOLDEFILI_01980"/>
<dbReference type="HOGENOM" id="CLU_157172_0_0_9"/>
<name>B9Y834_9FIRM</name>
<evidence type="ECO:0000313" key="2">
    <source>
        <dbReference type="Proteomes" id="UP000005950"/>
    </source>
</evidence>
<evidence type="ECO:0008006" key="3">
    <source>
        <dbReference type="Google" id="ProtNLM"/>
    </source>
</evidence>
<dbReference type="InterPro" id="IPR037079">
    <property type="entry name" value="AF2212/PG0164-like_sf"/>
</dbReference>
<dbReference type="SUPFAM" id="SSF141694">
    <property type="entry name" value="AF2212/PG0164-like"/>
    <property type="match status" value="1"/>
</dbReference>
<dbReference type="InterPro" id="IPR015018">
    <property type="entry name" value="DUF1905"/>
</dbReference>
<dbReference type="Pfam" id="PF08922">
    <property type="entry name" value="DUF1905"/>
    <property type="match status" value="1"/>
</dbReference>
<accession>B9Y834</accession>
<evidence type="ECO:0000313" key="1">
    <source>
        <dbReference type="EMBL" id="EEF67863.1"/>
    </source>
</evidence>
<protein>
    <recommendedName>
        <fullName evidence="3">DUF1905 domain-containing protein</fullName>
    </recommendedName>
</protein>
<comment type="caution">
    <text evidence="1">The sequence shown here is derived from an EMBL/GenBank/DDBJ whole genome shotgun (WGS) entry which is preliminary data.</text>
</comment>
<reference evidence="1 2" key="1">
    <citation type="submission" date="2008-12" db="EMBL/GenBank/DDBJ databases">
        <authorList>
            <person name="Fulton L."/>
            <person name="Clifton S."/>
            <person name="Fulton B."/>
            <person name="Xu J."/>
            <person name="Minx P."/>
            <person name="Pepin K.H."/>
            <person name="Johnson M."/>
            <person name="Bhonagiri V."/>
            <person name="Nash W.E."/>
            <person name="Mardis E.R."/>
            <person name="Wilson R.K."/>
        </authorList>
    </citation>
    <scope>NUCLEOTIDE SEQUENCE [LARGE SCALE GENOMIC DNA]</scope>
    <source>
        <strain evidence="1 2">DSM 12042</strain>
    </source>
</reference>
<sequence length="110" mass="12665">MIREIESQTKLREVMKLNPKIYEFDAVIRKVEGLDGAYIEFPWDVRTEFGRGRAAVSAEFDGIPYQGSLVRMGTPGHILGIRKDIRAQIGKQPGDQVHVRLWERAIEKKR</sequence>
<gene>
    <name evidence="1" type="ORF">HOLDEFILI_01980</name>
</gene>